<dbReference type="PANTHER" id="PTHR47481">
    <property type="match status" value="1"/>
</dbReference>
<sequence>MIGEGQGVDGHCACICASTTAPIPSGALYESPAQLHSMSSLVTSEVERKQVEAERQALDIRGTASLQRVMLALSLHLASSLPFSGEAGPSTRPYPTFDPVPVSILFALSYDVAKYIYGDTSTSTTTPTPLISEEIKVDKIFLLWIFATLSDPLHERVVVARLKSAKEAWDLISDIVKDNKRSRTNALNAELRSLKLGDQSMATYFQKIYSIVIILTSLGSHVNDEDLVHFAREDLPDKYNQVCGYMHYQDTFPDLKTIRSLLITKETRLQSMSPSPPMDSSSASPMVLMTEIGTSCRPNNPQNANTSCFTSNREILDPKKKKEIESWLGDSRIIDSLDGSNEIEYFDTFLAIKELEYHEWLLKYPKPSWVKAKIRTRNLNNVKISYKMGHFLKSQAYIDLESPINVMSKQHYNKITSKGLEARHKPSNPSKNNNFVGRVKGLKNFYRKFHIQMSNDDHEKTYYSDSLTLGPEYKEDESINKEIRHLMKLERDAKRYKEDVTIEDLYSVTTPSPIPHAFLIFRHKFLADGTLSCYKARRVANGSTQMEGIYVDQTFNPVVKPGTIHFVLSLVASRHWSIHQLDVKNTFLHGDLSETIYMHQPPGTDLVRSEGTDLARTAGTDLARIAGTDLARTAGTDLARTAGTDLARSAGTDLARAAGTDLVYRSSRTDLDFLWNPI</sequence>
<name>A0A699H3D4_TANCI</name>
<protein>
    <submittedName>
        <fullName evidence="2">Ribonuclease H-like domain-containing protein</fullName>
    </submittedName>
</protein>
<reference evidence="2" key="1">
    <citation type="journal article" date="2019" name="Sci. Rep.">
        <title>Draft genome of Tanacetum cinerariifolium, the natural source of mosquito coil.</title>
        <authorList>
            <person name="Yamashiro T."/>
            <person name="Shiraishi A."/>
            <person name="Satake H."/>
            <person name="Nakayama K."/>
        </authorList>
    </citation>
    <scope>NUCLEOTIDE SEQUENCE</scope>
</reference>
<gene>
    <name evidence="2" type="ORF">Tci_296379</name>
</gene>
<feature type="domain" description="Reverse transcriptase Ty1/copia-type" evidence="1">
    <location>
        <begin position="513"/>
        <end position="605"/>
    </location>
</feature>
<dbReference type="Pfam" id="PF07727">
    <property type="entry name" value="RVT_2"/>
    <property type="match status" value="1"/>
</dbReference>
<dbReference type="EMBL" id="BKCJ010097227">
    <property type="protein sequence ID" value="GEX24404.1"/>
    <property type="molecule type" value="Genomic_DNA"/>
</dbReference>
<evidence type="ECO:0000313" key="2">
    <source>
        <dbReference type="EMBL" id="GEX24404.1"/>
    </source>
</evidence>
<dbReference type="InterPro" id="IPR013103">
    <property type="entry name" value="RVT_2"/>
</dbReference>
<organism evidence="2">
    <name type="scientific">Tanacetum cinerariifolium</name>
    <name type="common">Dalmatian daisy</name>
    <name type="synonym">Chrysanthemum cinerariifolium</name>
    <dbReference type="NCBI Taxonomy" id="118510"/>
    <lineage>
        <taxon>Eukaryota</taxon>
        <taxon>Viridiplantae</taxon>
        <taxon>Streptophyta</taxon>
        <taxon>Embryophyta</taxon>
        <taxon>Tracheophyta</taxon>
        <taxon>Spermatophyta</taxon>
        <taxon>Magnoliopsida</taxon>
        <taxon>eudicotyledons</taxon>
        <taxon>Gunneridae</taxon>
        <taxon>Pentapetalae</taxon>
        <taxon>asterids</taxon>
        <taxon>campanulids</taxon>
        <taxon>Asterales</taxon>
        <taxon>Asteraceae</taxon>
        <taxon>Asteroideae</taxon>
        <taxon>Anthemideae</taxon>
        <taxon>Anthemidinae</taxon>
        <taxon>Tanacetum</taxon>
    </lineage>
</organism>
<dbReference type="PANTHER" id="PTHR47481:SF41">
    <property type="entry name" value="COPIA-LIKE POLYPROTEIN_RETROTRANSPOSON"/>
    <property type="match status" value="1"/>
</dbReference>
<dbReference type="Pfam" id="PF14223">
    <property type="entry name" value="Retrotran_gag_2"/>
    <property type="match status" value="1"/>
</dbReference>
<comment type="caution">
    <text evidence="2">The sequence shown here is derived from an EMBL/GenBank/DDBJ whole genome shotgun (WGS) entry which is preliminary data.</text>
</comment>
<evidence type="ECO:0000259" key="1">
    <source>
        <dbReference type="Pfam" id="PF07727"/>
    </source>
</evidence>
<proteinExistence type="predicted"/>
<dbReference type="AlphaFoldDB" id="A0A699H3D4"/>
<accession>A0A699H3D4</accession>